<keyword evidence="4" id="KW-1185">Reference proteome</keyword>
<keyword evidence="1" id="KW-0732">Signal</keyword>
<dbReference type="Proteomes" id="UP000663852">
    <property type="component" value="Unassembled WGS sequence"/>
</dbReference>
<gene>
    <name evidence="3" type="ORF">EDS130_LOCUS37426</name>
    <name evidence="2" type="ORF">XAT740_LOCUS31962</name>
</gene>
<dbReference type="EMBL" id="CAJNOR010002947">
    <property type="protein sequence ID" value="CAF1360036.1"/>
    <property type="molecule type" value="Genomic_DNA"/>
</dbReference>
<feature type="signal peptide" evidence="1">
    <location>
        <begin position="1"/>
        <end position="17"/>
    </location>
</feature>
<comment type="caution">
    <text evidence="3">The sequence shown here is derived from an EMBL/GenBank/DDBJ whole genome shotgun (WGS) entry which is preliminary data.</text>
</comment>
<dbReference type="AlphaFoldDB" id="A0A815MJG2"/>
<accession>A0A815MJG2</accession>
<evidence type="ECO:0000313" key="2">
    <source>
        <dbReference type="EMBL" id="CAF1360036.1"/>
    </source>
</evidence>
<organism evidence="3 5">
    <name type="scientific">Adineta ricciae</name>
    <name type="common">Rotifer</name>
    <dbReference type="NCBI Taxonomy" id="249248"/>
    <lineage>
        <taxon>Eukaryota</taxon>
        <taxon>Metazoa</taxon>
        <taxon>Spiralia</taxon>
        <taxon>Gnathifera</taxon>
        <taxon>Rotifera</taxon>
        <taxon>Eurotatoria</taxon>
        <taxon>Bdelloidea</taxon>
        <taxon>Adinetida</taxon>
        <taxon>Adinetidae</taxon>
        <taxon>Adineta</taxon>
    </lineage>
</organism>
<evidence type="ECO:0000313" key="3">
    <source>
        <dbReference type="EMBL" id="CAF1420354.1"/>
    </source>
</evidence>
<evidence type="ECO:0000313" key="5">
    <source>
        <dbReference type="Proteomes" id="UP000663852"/>
    </source>
</evidence>
<dbReference type="Proteomes" id="UP000663828">
    <property type="component" value="Unassembled WGS sequence"/>
</dbReference>
<sequence>MVFQWFLIFSLIEHAYAKPTAANVPLFETKNTHDDVYENVYFSVSMKKPAEWYTMTLKELHLFIPNGTAAFKSHRIVPLFGFSAYRMGSRPDRINANIIGFVERIAKRTKFHDDCDFFKDNENAFPKMFTLENMSECYPYEINGVKYARKDLKVKFLDVSILEQIRFFRSTKSGYLFAFTLTFGESDDINQLMHAMYTIQFSNKSYIL</sequence>
<protein>
    <submittedName>
        <fullName evidence="3">Uncharacterized protein</fullName>
    </submittedName>
</protein>
<feature type="chain" id="PRO_5036228299" evidence="1">
    <location>
        <begin position="18"/>
        <end position="208"/>
    </location>
</feature>
<reference evidence="3" key="1">
    <citation type="submission" date="2021-02" db="EMBL/GenBank/DDBJ databases">
        <authorList>
            <person name="Nowell W R."/>
        </authorList>
    </citation>
    <scope>NUCLEOTIDE SEQUENCE</scope>
</reference>
<name>A0A815MJG2_ADIRI</name>
<evidence type="ECO:0000256" key="1">
    <source>
        <dbReference type="SAM" id="SignalP"/>
    </source>
</evidence>
<evidence type="ECO:0000313" key="4">
    <source>
        <dbReference type="Proteomes" id="UP000663828"/>
    </source>
</evidence>
<proteinExistence type="predicted"/>
<dbReference type="EMBL" id="CAJNOJ010000369">
    <property type="protein sequence ID" value="CAF1420354.1"/>
    <property type="molecule type" value="Genomic_DNA"/>
</dbReference>